<dbReference type="EMBL" id="HACG01033382">
    <property type="protein sequence ID" value="CEK80247.1"/>
    <property type="molecule type" value="Transcribed_RNA"/>
</dbReference>
<feature type="domain" description="PiggyBac transposable element-derived protein" evidence="1">
    <location>
        <begin position="2"/>
        <end position="60"/>
    </location>
</feature>
<name>A0A0B7AHZ6_9EUPU</name>
<gene>
    <name evidence="2" type="primary">ORF119869</name>
</gene>
<reference evidence="2" key="1">
    <citation type="submission" date="2014-12" db="EMBL/GenBank/DDBJ databases">
        <title>Insight into the proteome of Arion vulgaris.</title>
        <authorList>
            <person name="Aradska J."/>
            <person name="Bulat T."/>
            <person name="Smidak R."/>
            <person name="Sarate P."/>
            <person name="Gangsoo J."/>
            <person name="Sialana F."/>
            <person name="Bilban M."/>
            <person name="Lubec G."/>
        </authorList>
    </citation>
    <scope>NUCLEOTIDE SEQUENCE</scope>
    <source>
        <tissue evidence="2">Skin</tissue>
    </source>
</reference>
<accession>A0A0B7AHZ6</accession>
<protein>
    <recommendedName>
        <fullName evidence="1">PiggyBac transposable element-derived protein domain-containing protein</fullName>
    </recommendedName>
</protein>
<dbReference type="InterPro" id="IPR029526">
    <property type="entry name" value="PGBD"/>
</dbReference>
<organism evidence="2">
    <name type="scientific">Arion vulgaris</name>
    <dbReference type="NCBI Taxonomy" id="1028688"/>
    <lineage>
        <taxon>Eukaryota</taxon>
        <taxon>Metazoa</taxon>
        <taxon>Spiralia</taxon>
        <taxon>Lophotrochozoa</taxon>
        <taxon>Mollusca</taxon>
        <taxon>Gastropoda</taxon>
        <taxon>Heterobranchia</taxon>
        <taxon>Euthyneura</taxon>
        <taxon>Panpulmonata</taxon>
        <taxon>Eupulmonata</taxon>
        <taxon>Stylommatophora</taxon>
        <taxon>Helicina</taxon>
        <taxon>Arionoidea</taxon>
        <taxon>Arionidae</taxon>
        <taxon>Arion</taxon>
    </lineage>
</organism>
<dbReference type="AlphaFoldDB" id="A0A0B7AHZ6"/>
<evidence type="ECO:0000313" key="2">
    <source>
        <dbReference type="EMBL" id="CEK80247.1"/>
    </source>
</evidence>
<dbReference type="Pfam" id="PF13843">
    <property type="entry name" value="DDE_Tnp_1_7"/>
    <property type="match status" value="1"/>
</dbReference>
<proteinExistence type="predicted"/>
<feature type="non-terminal residue" evidence="2">
    <location>
        <position position="1"/>
    </location>
</feature>
<evidence type="ECO:0000259" key="1">
    <source>
        <dbReference type="Pfam" id="PF13843"/>
    </source>
</evidence>
<sequence>TPTKSKIAFKQYIKSKPIKWGIKSCMACEASSGYIVNLEINTGKNRRLFQNLVLLGALLLEFRPLVA</sequence>